<dbReference type="InterPro" id="IPR015517">
    <property type="entry name" value="dCMP_deaminase-rel"/>
</dbReference>
<dbReference type="Gene3D" id="3.40.50.300">
    <property type="entry name" value="P-loop containing nucleotide triphosphate hydrolases"/>
    <property type="match status" value="1"/>
</dbReference>
<accession>A0A919MKB0</accession>
<dbReference type="PANTHER" id="PTHR11086:SF18">
    <property type="entry name" value="DEOXYCYTIDYLATE DEAMINASE"/>
    <property type="match status" value="1"/>
</dbReference>
<evidence type="ECO:0000313" key="6">
    <source>
        <dbReference type="EMBL" id="GIE52669.1"/>
    </source>
</evidence>
<name>A0A919MKB0_9ACTN</name>
<keyword evidence="3" id="KW-0378">Hydrolase</keyword>
<proteinExistence type="inferred from homology"/>
<feature type="domain" description="CMP/dCMP-type deaminase" evidence="5">
    <location>
        <begin position="262"/>
        <end position="440"/>
    </location>
</feature>
<sequence length="510" mass="55654">MFACEVRSGVLNDVMNESSTHPESHALPLGHELFFALVRPVGVAGDDFCRKLAGVLLSYNYDTQFVKLSDILVDLLLSEDKVDLTSDSYDVRLGKLMDFGNGLCEKEGSAAAVALHGVADIRRRREEVRKPSVGGGGLAETSPARTCYVIDALKRPSEVTTLRAIYGDGLFIVGLQASIETRRRTLTTEMTPASLGKSAEDVLETACRLIERDLQESGSYGQNMLKTFPMCDIFIDIDSHVGDQTERVVDLIFGSPSFHPPTSSEYGMQLADDARTRSAELGRKVGAVMMRDGRSVIGMGANSHPIIEASPSFDASMVAVKELVLDTLRKLGDSHLREETVSCLTKDPNQLVEDLLNGALKDADIRDLTEFQNTVHAEMSALLDALRSGHRIDDSVIYVTAYPCHGCAKHIISLGVNVEYLEPYPKSRASAMYGDAVIGSFKPFTGVSPRRYRHLFVVAEDRKSATGRMKPWGRYERSTAIPLTASMDGEAVLARESDALSALQGHNSGE</sequence>
<evidence type="ECO:0000256" key="2">
    <source>
        <dbReference type="ARBA" id="ARBA00022723"/>
    </source>
</evidence>
<dbReference type="InterPro" id="IPR027417">
    <property type="entry name" value="P-loop_NTPase"/>
</dbReference>
<organism evidence="6 7">
    <name type="scientific">Actinoplanes nipponensis</name>
    <dbReference type="NCBI Taxonomy" id="135950"/>
    <lineage>
        <taxon>Bacteria</taxon>
        <taxon>Bacillati</taxon>
        <taxon>Actinomycetota</taxon>
        <taxon>Actinomycetes</taxon>
        <taxon>Micromonosporales</taxon>
        <taxon>Micromonosporaceae</taxon>
        <taxon>Actinoplanes</taxon>
    </lineage>
</organism>
<dbReference type="GO" id="GO:0008270">
    <property type="term" value="F:zinc ion binding"/>
    <property type="evidence" value="ECO:0007669"/>
    <property type="project" value="InterPro"/>
</dbReference>
<dbReference type="Proteomes" id="UP000647172">
    <property type="component" value="Unassembled WGS sequence"/>
</dbReference>
<dbReference type="Gene3D" id="3.40.140.10">
    <property type="entry name" value="Cytidine Deaminase, domain 2"/>
    <property type="match status" value="1"/>
</dbReference>
<dbReference type="PROSITE" id="PS51747">
    <property type="entry name" value="CYT_DCMP_DEAMINASES_2"/>
    <property type="match status" value="1"/>
</dbReference>
<reference evidence="6" key="1">
    <citation type="submission" date="2021-01" db="EMBL/GenBank/DDBJ databases">
        <title>Whole genome shotgun sequence of Actinoplanes nipponensis NBRC 14063.</title>
        <authorList>
            <person name="Komaki H."/>
            <person name="Tamura T."/>
        </authorList>
    </citation>
    <scope>NUCLEOTIDE SEQUENCE</scope>
    <source>
        <strain evidence="6">NBRC 14063</strain>
    </source>
</reference>
<dbReference type="PROSITE" id="PS00903">
    <property type="entry name" value="CYT_DCMP_DEAMINASES_1"/>
    <property type="match status" value="1"/>
</dbReference>
<dbReference type="SUPFAM" id="SSF53927">
    <property type="entry name" value="Cytidine deaminase-like"/>
    <property type="match status" value="1"/>
</dbReference>
<dbReference type="AlphaFoldDB" id="A0A919MKB0"/>
<dbReference type="GO" id="GO:0005737">
    <property type="term" value="C:cytoplasm"/>
    <property type="evidence" value="ECO:0007669"/>
    <property type="project" value="TreeGrafter"/>
</dbReference>
<dbReference type="Pfam" id="PF00383">
    <property type="entry name" value="dCMP_cyt_deam_1"/>
    <property type="match status" value="1"/>
</dbReference>
<dbReference type="InterPro" id="IPR016193">
    <property type="entry name" value="Cytidine_deaminase-like"/>
</dbReference>
<keyword evidence="7" id="KW-1185">Reference proteome</keyword>
<keyword evidence="4" id="KW-0862">Zinc</keyword>
<comment type="similarity">
    <text evidence="1">Belongs to the cytidine and deoxycytidylate deaminase family.</text>
</comment>
<evidence type="ECO:0000256" key="4">
    <source>
        <dbReference type="ARBA" id="ARBA00022833"/>
    </source>
</evidence>
<dbReference type="InterPro" id="IPR016192">
    <property type="entry name" value="APOBEC/CMP_deaminase_Zn-bd"/>
</dbReference>
<dbReference type="PANTHER" id="PTHR11086">
    <property type="entry name" value="DEOXYCYTIDYLATE DEAMINASE-RELATED"/>
    <property type="match status" value="1"/>
</dbReference>
<dbReference type="GO" id="GO:0004132">
    <property type="term" value="F:dCMP deaminase activity"/>
    <property type="evidence" value="ECO:0007669"/>
    <property type="project" value="TreeGrafter"/>
</dbReference>
<evidence type="ECO:0000256" key="1">
    <source>
        <dbReference type="ARBA" id="ARBA00006576"/>
    </source>
</evidence>
<evidence type="ECO:0000313" key="7">
    <source>
        <dbReference type="Proteomes" id="UP000647172"/>
    </source>
</evidence>
<evidence type="ECO:0000259" key="5">
    <source>
        <dbReference type="PROSITE" id="PS51747"/>
    </source>
</evidence>
<keyword evidence="2" id="KW-0479">Metal-binding</keyword>
<protein>
    <recommendedName>
        <fullName evidence="5">CMP/dCMP-type deaminase domain-containing protein</fullName>
    </recommendedName>
</protein>
<gene>
    <name evidence="6" type="ORF">Ani05nite_62030</name>
</gene>
<comment type="caution">
    <text evidence="6">The sequence shown here is derived from an EMBL/GenBank/DDBJ whole genome shotgun (WGS) entry which is preliminary data.</text>
</comment>
<dbReference type="EMBL" id="BOMQ01000074">
    <property type="protein sequence ID" value="GIE52669.1"/>
    <property type="molecule type" value="Genomic_DNA"/>
</dbReference>
<dbReference type="InterPro" id="IPR002125">
    <property type="entry name" value="CMP_dCMP_dom"/>
</dbReference>
<evidence type="ECO:0000256" key="3">
    <source>
        <dbReference type="ARBA" id="ARBA00022801"/>
    </source>
</evidence>